<protein>
    <submittedName>
        <fullName evidence="6">Carboxylesterase 2</fullName>
    </submittedName>
</protein>
<dbReference type="Pfam" id="PF00135">
    <property type="entry name" value="COesterase"/>
    <property type="match status" value="1"/>
</dbReference>
<keyword evidence="4" id="KW-0325">Glycoprotein</keyword>
<evidence type="ECO:0000256" key="3">
    <source>
        <dbReference type="ARBA" id="ARBA00022801"/>
    </source>
</evidence>
<comment type="similarity">
    <text evidence="1">Belongs to the type-B carboxylesterase/lipase family.</text>
</comment>
<dbReference type="PANTHER" id="PTHR43142:SF1">
    <property type="entry name" value="CARBOXYLIC ESTER HYDROLASE"/>
    <property type="match status" value="1"/>
</dbReference>
<evidence type="ECO:0000259" key="5">
    <source>
        <dbReference type="Pfam" id="PF00135"/>
    </source>
</evidence>
<dbReference type="InterPro" id="IPR002018">
    <property type="entry name" value="CarbesteraseB"/>
</dbReference>
<accession>A0A4D6J444</accession>
<dbReference type="EMBL" id="MH085017">
    <property type="protein sequence ID" value="QCC89017.1"/>
    <property type="molecule type" value="mRNA"/>
</dbReference>
<dbReference type="GO" id="GO:0052689">
    <property type="term" value="F:carboxylic ester hydrolase activity"/>
    <property type="evidence" value="ECO:0007669"/>
    <property type="project" value="UniProtKB-KW"/>
</dbReference>
<sequence length="430" mass="47840">MVFFHSGGFMSGSGNDMLYGPDFLVENDIVLVTMNYRLGVIGFLNTGNISAPGNIGLKDQNLALKWIQENIINFSGCPKRVTIFGQGSGATSVHYHMLSPMSQGLFKSAILQSGTAVSPWAITYTPKDNAMALGEFLGLNASNTIDLVEKLKDINGLELAAAVAGLIVTGNIGENSFVPTVESDVGQEIFLSNDPWTLIKYGDIADVPTIIGLTKDESKFMIKGLIMEAAEYQDHLCKFIPDDLNITDPVLRKEIAETFSEFYFNKEPIKQNIEALTELLGDAEYNHGPLLSARIMNSRMSSPVYEYLFNYFTSHGILKNLTEVEEGIVHCDDLVFLFHSNYLNNTPESGSNDAEITDEMVEMWTNFAKKGNPSVTMKTAKIEWEPMGEDEKYLDINQNVGMKNSLFKERVTLWANLYSDILDNYVKLFN</sequence>
<reference evidence="6" key="1">
    <citation type="submission" date="2018-03" db="EMBL/GenBank/DDBJ databases">
        <authorList>
            <person name="Sheng S."/>
        </authorList>
    </citation>
    <scope>NUCLEOTIDE SEQUENCE</scope>
</reference>
<dbReference type="Gene3D" id="3.40.50.1820">
    <property type="entry name" value="alpha/beta hydrolase"/>
    <property type="match status" value="1"/>
</dbReference>
<dbReference type="InterPro" id="IPR029058">
    <property type="entry name" value="AB_hydrolase_fold"/>
</dbReference>
<evidence type="ECO:0000256" key="2">
    <source>
        <dbReference type="ARBA" id="ARBA00022487"/>
    </source>
</evidence>
<evidence type="ECO:0000256" key="4">
    <source>
        <dbReference type="ARBA" id="ARBA00023180"/>
    </source>
</evidence>
<organism evidence="6">
    <name type="scientific">Meteorus pulchricornis</name>
    <dbReference type="NCBI Taxonomy" id="51522"/>
    <lineage>
        <taxon>Eukaryota</taxon>
        <taxon>Metazoa</taxon>
        <taxon>Ecdysozoa</taxon>
        <taxon>Arthropoda</taxon>
        <taxon>Hexapoda</taxon>
        <taxon>Insecta</taxon>
        <taxon>Pterygota</taxon>
        <taxon>Neoptera</taxon>
        <taxon>Endopterygota</taxon>
        <taxon>Hymenoptera</taxon>
        <taxon>Apocrita</taxon>
        <taxon>Ichneumonoidea</taxon>
        <taxon>Braconidae</taxon>
        <taxon>Meteorinae</taxon>
        <taxon>Meteorus</taxon>
    </lineage>
</organism>
<evidence type="ECO:0000313" key="6">
    <source>
        <dbReference type="EMBL" id="QCC89017.1"/>
    </source>
</evidence>
<keyword evidence="2" id="KW-0719">Serine esterase</keyword>
<dbReference type="AlphaFoldDB" id="A0A4D6J444"/>
<dbReference type="SUPFAM" id="SSF53474">
    <property type="entry name" value="alpha/beta-Hydrolases"/>
    <property type="match status" value="1"/>
</dbReference>
<proteinExistence type="evidence at transcript level"/>
<feature type="domain" description="Carboxylesterase type B" evidence="5">
    <location>
        <begin position="1"/>
        <end position="414"/>
    </location>
</feature>
<name>A0A4D6J444_9HYME</name>
<keyword evidence="3" id="KW-0378">Hydrolase</keyword>
<evidence type="ECO:0000256" key="1">
    <source>
        <dbReference type="ARBA" id="ARBA00005964"/>
    </source>
</evidence>
<dbReference type="PANTHER" id="PTHR43142">
    <property type="entry name" value="CARBOXYLIC ESTER HYDROLASE"/>
    <property type="match status" value="1"/>
</dbReference>